<dbReference type="EMBL" id="BSFD01000011">
    <property type="protein sequence ID" value="GLK50146.1"/>
    <property type="molecule type" value="Genomic_DNA"/>
</dbReference>
<dbReference type="PANTHER" id="PTHR32305:SF15">
    <property type="entry name" value="PROTEIN RHSA-RELATED"/>
    <property type="match status" value="1"/>
</dbReference>
<dbReference type="Pfam" id="PF05593">
    <property type="entry name" value="RHS_repeat"/>
    <property type="match status" value="4"/>
</dbReference>
<dbReference type="NCBIfam" id="TIGR01643">
    <property type="entry name" value="YD_repeat_2x"/>
    <property type="match status" value="14"/>
</dbReference>
<reference evidence="4" key="2">
    <citation type="submission" date="2023-01" db="EMBL/GenBank/DDBJ databases">
        <authorList>
            <person name="Sun Q."/>
            <person name="Evtushenko L."/>
        </authorList>
    </citation>
    <scope>NUCLEOTIDE SEQUENCE</scope>
    <source>
        <strain evidence="4">VKM B-1499</strain>
    </source>
</reference>
<name>A0ABQ5TCW1_9CAUL</name>
<organism evidence="4 5">
    <name type="scientific">Brevundimonas intermedia</name>
    <dbReference type="NCBI Taxonomy" id="74315"/>
    <lineage>
        <taxon>Bacteria</taxon>
        <taxon>Pseudomonadati</taxon>
        <taxon>Pseudomonadota</taxon>
        <taxon>Alphaproteobacteria</taxon>
        <taxon>Caulobacterales</taxon>
        <taxon>Caulobacteraceae</taxon>
        <taxon>Brevundimonas</taxon>
    </lineage>
</organism>
<feature type="transmembrane region" description="Helical" evidence="2">
    <location>
        <begin position="3771"/>
        <end position="3798"/>
    </location>
</feature>
<dbReference type="PANTHER" id="PTHR32305">
    <property type="match status" value="1"/>
</dbReference>
<reference evidence="4" key="1">
    <citation type="journal article" date="2014" name="Int. J. Syst. Evol. Microbiol.">
        <title>Complete genome of a new Firmicutes species belonging to the dominant human colonic microbiota ('Ruminococcus bicirculans') reveals two chromosomes and a selective capacity to utilize plant glucans.</title>
        <authorList>
            <consortium name="NISC Comparative Sequencing Program"/>
            <person name="Wegmann U."/>
            <person name="Louis P."/>
            <person name="Goesmann A."/>
            <person name="Henrissat B."/>
            <person name="Duncan S.H."/>
            <person name="Flint H.J."/>
        </authorList>
    </citation>
    <scope>NUCLEOTIDE SEQUENCE</scope>
    <source>
        <strain evidence="4">VKM B-1499</strain>
    </source>
</reference>
<dbReference type="Pfam" id="PF25023">
    <property type="entry name" value="TEN_YD-shell"/>
    <property type="match status" value="2"/>
</dbReference>
<dbReference type="InterPro" id="IPR056823">
    <property type="entry name" value="TEN-like_YD-shell"/>
</dbReference>
<dbReference type="CDD" id="cd00118">
    <property type="entry name" value="LysM"/>
    <property type="match status" value="1"/>
</dbReference>
<comment type="caution">
    <text evidence="4">The sequence shown here is derived from an EMBL/GenBank/DDBJ whole genome shotgun (WGS) entry which is preliminary data.</text>
</comment>
<feature type="transmembrane region" description="Helical" evidence="2">
    <location>
        <begin position="3737"/>
        <end position="3759"/>
    </location>
</feature>
<dbReference type="SMART" id="SM00257">
    <property type="entry name" value="LysM"/>
    <property type="match status" value="1"/>
</dbReference>
<dbReference type="InterPro" id="IPR031325">
    <property type="entry name" value="RHS_repeat"/>
</dbReference>
<feature type="domain" description="LysM" evidence="3">
    <location>
        <begin position="3646"/>
        <end position="3693"/>
    </location>
</feature>
<dbReference type="Gene3D" id="3.10.350.10">
    <property type="entry name" value="LysM domain"/>
    <property type="match status" value="1"/>
</dbReference>
<evidence type="ECO:0000259" key="3">
    <source>
        <dbReference type="PROSITE" id="PS51782"/>
    </source>
</evidence>
<evidence type="ECO:0000256" key="2">
    <source>
        <dbReference type="SAM" id="Phobius"/>
    </source>
</evidence>
<dbReference type="PROSITE" id="PS51782">
    <property type="entry name" value="LYSM"/>
    <property type="match status" value="1"/>
</dbReference>
<protein>
    <recommendedName>
        <fullName evidence="3">LysM domain-containing protein</fullName>
    </recommendedName>
</protein>
<keyword evidence="2" id="KW-0812">Transmembrane</keyword>
<dbReference type="Proteomes" id="UP001143509">
    <property type="component" value="Unassembled WGS sequence"/>
</dbReference>
<evidence type="ECO:0000313" key="4">
    <source>
        <dbReference type="EMBL" id="GLK50146.1"/>
    </source>
</evidence>
<sequence length="4472" mass="474781">MVAVIVGSRLGLEQSSAKTLGASGLLGQSVMGRAGENVLVNAATGNLVIHNQDEFLMGLGSDVGIARAYNSLGALDDDNGDNWQSGVTRQIYGQTGAYGAAGSTVWRLDWDGSRVQYAWDAAKSAYVSKEGAGAHDQLTFAADVWTWTDGDTGTVEHYLSATGYRIGSSLDRDGNTVTYAYDAQNKVTRVTTADGGYIDLTWSGSNLVKLQTTAWDPVSGTNKVGARTRYIYDASNRLIQVKIDVTPDDNSVADNQFYAINYTYDGTSKRVASISQTDGSRLDLAYEASGAFRVTSYTETVAAGVTRTTSLSYAAGQTTVTGPSGLVTVLNYSNGRLDSIVEPAPVAGAAAPTTQFLYNADGDVTRVQTSPTVWTDYVYPAGGSGLWTTRRDSAGVTVTRTYDARNLLLTESRFTGLDPDGAGSGVPTGALTSRYVYDAEGHLIYGLTPEGRVTAYAYDAAGRQTSVVAYAGVAYNLAGLSATQTPTAADLVAWQSGLADKAAAERTDTEYDFRGAVTLQRRYAALLTDGQGDTASAMTVTRFVYDRAGQLLARTVDGVSGVQSYAYDGLGRTVSSIDFSNAQTTTAFLDDRATTVVTTADGLNRISVYNRIGERVSYSETERGANLVNLQNWPSGAAPSAAGVPTWPGAGGALTTDSRWATVIGPDGLSALVIEAGQVDANSLGGGAISNGFAIDPTRSYAFTYYFRKSDLSRHDLVLGGPDTVTGAFVENTSGADVANPTFLNLTPAQQQASLQADRWYKVVGYILPQGAALGSAASLGGVYDLTTGDKVLDTAVYRWNDVLPGATATTRFFVQNQGSSTGYSTYFGRPEVREVPTALLADALSETGSRYLYDALGRLRIEIDPTGAARQALYDRLGRKVADVGPDGAITEYRYDANDQVVATIRYATRLTASALAGLRDAAGNPTQVELGAVQPPADAADEWTWAVYDKSGRLVQSIDGDGSVTNSAYAGDSSLLKETRFATRLTTAQLETLKTTPPAVAVAVSSTSQDRIERYFQDGDGIRIATLDGEGYLTRTLYDAAGRVSGTLAYANAVASNLRASGALIDLITSAGSNANDIRTWNVYDARGLLKGTVDGERNITLYDYSAQGHVTGVTRGRRLAADAVVQPTLAQLTGAPAGVLEVVSYTRNAFGQPLTETRHTAAGAETTTYIYDSQNRLVRTSLAKVEGGLVEAHRRYDRRGRLTAELSGEGAAALAALGATPTQAQIDTLYRQWGVSYSYDDAGRMIARTDPDGLGGNGRRTVYFYDAAGNLSHEVNALGEMTSYAYDALGRRTGVTAHGTRLTSTVTAGLKGGRLTAAATAALNGAVNTAVDSVTQVVYGVGDGVSATVDALGAATLYAYNAFGELSQRQDPLEPTDGPITQFAYDRRGLLVQTKRDVGGLNQTTALVYDAFGRPTQETDPLGRARVTGYDRAGRVVLRRDAASKTTAYSYDERGNTLSVTDRMGRTTSYAYSAFNRQIVVTTAEGVTTTTTHDAAGSTLSFIDGAGRTTTWTYDADGQLKTETNGLNQTSTRTYDKAGQLYETVDAAGVKVRYSYDAAGRVLTEVRNPGGLNLTTSYVYDAKGQTTRVTDDSGLRTDYVFDLEGRTTQVIVDPTTYALTTVYSYDRAGNVATVREASGTTAQRDTVYTYDRLGRLTAQQTGPASLNIRTTYAYNAAGNVTQRLDSLDATTTVSTLFGYDVENRPVWRIDGAGAATRTYYDAEGRVTGVTRYANVLTAAQMAALGATPTTAQLATAVTANSARDQYETYVYDDDGRMVFSVDALGQLTEKIYDGSGLELRIIRYATRYTASAKDEASLRTWTATQATANDRVDSRAYDAAGRLRYTVDAGGQVVYRSYDAAGRPMRIVSYETLYAGANPTSAVLDAWVGDNPGDTGRVTHFGYDTVGRQAYVQDALGYVTQTTYLGDLVTGTRRYANPLNLGDGATGEAFAFMLGVSAGGQATTTVSYGYDQARRVNEIIDAMGVVTRLELDGLGRVVHEWRARGTADESQTSRTFDAGGRVLSETRGVGTAQASTRTWTYDGLGRVLSETEATGGATTYTYDAMGRVVTKTRKLTASTNAVTTSVYDAFGNLVQVTDPRGAAGFFYYDKLDRLTLQVDPEGYATQTTYTIGGAVATVTRRAARVTGTPVVGTSPTVVTGSTDATTRFTRDKLDRLTGVTDAMGFTETFVLNAYGDKLSVKNKLGGTTTYTYDKRGLALTETLPVGSATNPSAGNIVNTYAYDARGNLIQTVEASNLAEARTTTYAYDLLDRLISKTGDAVVVTATNFATSVVVPTETIAYDRRGNVIETVTPAGGRTLFYYDDLDRKIAEINALGGLRTWTYDGAGNATAMRAYDAVVAQPALAGGTPPSASGPYRETYYEYDLNNRLTATKSMSVRTGNWTGTYETVWAQVVDRTLYDAAGNIVQTIDGRGVSRFAFFDAAGREIARVDGAGYLTSFVRDAEGNVTQEVRYADPVVGAVTPDRNPATLAPRTATPGLGDRVTDFTYDRNGRRLTESRAGVGAYGVAATGGLTGGAAVSSTITYTYNGLGQVLSRTTANGDRTDNAYDLAGRLTDVRGASFKDYVDDTLRNRVTNSYDGLGHIVLVKEGKDGSTSLLTTTFVYGAGGRLASTTDASGFTRAYAYDLAGRVVRDSYSRVRSDGSSVTEAVVYRYDALGQATEQATATFNGSAWSIGDRDQILYNTHGEIVAKGVNGVWQESFSYDAAGRMWRSTAGDGLTRIFVHDGAGNVTMTVQSAGADIRAWTQEDALWTFSNQNTTSIGAHYVEGVVATYAQYTGENQQAITTETFRQVARNSAGAYQYAPNIINLRGYNAFGEVSSETDARGFTTHYAYNTLGRLVRRESPTVNATTETGAVLSARPTEDYYYDIAGRLVGTRDANGNLNRRLLLAGTGHDGEQALVLKEFSADGGVVSRAYDVFGNLKTFTDALGGIERRSYDQLGRLILVNHIERAAGTPGNPSTSGIRLDDYYAYDGLGQRIQHWNSHFATSDRERTDYDAKGRVVLTTDFEGRATTTTYVWDANLTTTGLGAFGGWITTTVNPSAKTSVERTDAFGRTVGRTDLGGHVYAMGFDLAGRLVSQTSTAGQALNFTWYNTGLLAQQSDVSGAALGYSNARTQASYEYDVAGNRTRERYVTTELTYVYAPTAPWDPYGDLGYTEPTPVETTTVQQDASVTYDALNRMIEFRDVSVSTSDPTLVTYAYDLNGNIRSTAARYRTIQNTGGATSAMTLWYKYDAMDRFTTVEGSLVDGQIKNGARLEYDANGNRRRSISTIMIQTDIILSQELVYTGVGVGPNQPIQEFPDMDNPGPGWEWVYQYQYVEGRRIEHYDYTADGYLARVGTSTDRWDSATQSLQDGAITWIAEDRRDAMGRTVSHKEFAQGGTNRTHERTAVYDKSGLLLSETNFTFTDDTGTANDYYSTSTTTYDYRAETYAGSGSFTGQWMGVITRARTTSSKDPAPVGGSVTQNPTTQTVYTYVWWDDARQAKISFDSDTGSSSNAIQTSTFAYDVNGRLTYVNIQDGRPRNVTFITDVNGQVLRRTEADNNASLSDPKDVYYYFGGVRVGEVTNNPGWGDGYAWAVSRRTLKPSSTSTPFITGNAAGVATDFGQAYESLTPGSVRNGASAYTVRDGDTLQGIAAAVWGDASLWYMIAEANGLTSANPLVAGQTLSIPGKVANVHNTADTFRPYDPNKAMGDVSPTQPKPVANAGKKGCGVVGQIIAVVIAVVVAAYVGPALISAMAGQSGAAAAAAASASATAGGASAAAAAAAGSAAMLGSLSATAAFAAGALTGAAASIASQAFLVATGAQDSLNWKGVGLSALSAGLNLGVGQFSSVDRAMGAMSGPGWVADATRATGMNVLTQGVAVATGLQDRFDWTGVAAASVMSSVGGALGASHVLRALPGYGAAAVSGLALAATGAGVRSLLDGTSFGDNLQSVLPDVIGQTIGNAIVGGMQARAAPKAQSELAQQLRESFDLGVGSAPETGGAPGAIDSFANILKQRDIGTQLLASLGGNAVTAARLGAMLDLSKTEWASTRFSGISYTPYVARDIQVQRLSDIEATVSWINHLNRTVTQTFGVSDGQYLHITDRGPVRDLLNGESIGQDFYLYDEAAIMGAATELAEITVVGERTAMSYVHQGLNYTAAGLMGVLDGVVVQPGLGLAEGVGHVGGTIWDAGAATFGGAQQRAAALQSLGRRGDAVADTLKGAALFTLRYNTDLDGSFRRGLTTTAFDAVSRRWGAEGPMGVFNAVSDITGVASTFIPGANAGRAGQAGRLIDGLDGVSDVARAATYARGSAERAFLLEQIRSVRGSGANRLAEQRGIVFGHREASRLGYEPVLTSLHYKGTQGLDGLFVSAETGRFAIWEFKGGVSQTGLSSLKTYRGQTQGSQGYIASRIGRYSQSSGADASLVVKLNEASELRRIDSFVSFSGSQRTYQLPVSGNTVRPGTPR</sequence>
<accession>A0ABQ5TCW1</accession>
<gene>
    <name evidence="4" type="ORF">GCM10017620_31200</name>
</gene>
<dbReference type="InterPro" id="IPR006530">
    <property type="entry name" value="YD"/>
</dbReference>
<dbReference type="InterPro" id="IPR036779">
    <property type="entry name" value="LysM_dom_sf"/>
</dbReference>
<proteinExistence type="predicted"/>
<keyword evidence="5" id="KW-1185">Reference proteome</keyword>
<dbReference type="RefSeq" id="WP_271166299.1">
    <property type="nucleotide sequence ID" value="NZ_BSFD01000011.1"/>
</dbReference>
<evidence type="ECO:0000256" key="1">
    <source>
        <dbReference type="ARBA" id="ARBA00022737"/>
    </source>
</evidence>
<dbReference type="InterPro" id="IPR050708">
    <property type="entry name" value="T6SS_VgrG/RHS"/>
</dbReference>
<dbReference type="InterPro" id="IPR018392">
    <property type="entry name" value="LysM"/>
</dbReference>
<dbReference type="Pfam" id="PF01476">
    <property type="entry name" value="LysM"/>
    <property type="match status" value="1"/>
</dbReference>
<dbReference type="Gene3D" id="2.180.10.10">
    <property type="entry name" value="RHS repeat-associated core"/>
    <property type="match status" value="9"/>
</dbReference>
<keyword evidence="2" id="KW-0472">Membrane</keyword>
<keyword evidence="1" id="KW-0677">Repeat</keyword>
<keyword evidence="2" id="KW-1133">Transmembrane helix</keyword>
<evidence type="ECO:0000313" key="5">
    <source>
        <dbReference type="Proteomes" id="UP001143509"/>
    </source>
</evidence>
<feature type="transmembrane region" description="Helical" evidence="2">
    <location>
        <begin position="3804"/>
        <end position="3826"/>
    </location>
</feature>